<evidence type="ECO:0000313" key="10">
    <source>
        <dbReference type="Proteomes" id="UP001623558"/>
    </source>
</evidence>
<feature type="transmembrane region" description="Helical" evidence="8">
    <location>
        <begin position="388"/>
        <end position="407"/>
    </location>
</feature>
<dbReference type="EC" id="2.3.-.-" evidence="9"/>
<reference evidence="9 10" key="1">
    <citation type="submission" date="2024-07" db="EMBL/GenBank/DDBJ databases">
        <authorList>
            <person name="Pitt A."/>
            <person name="Hahn M.W."/>
        </authorList>
    </citation>
    <scope>NUCLEOTIDE SEQUENCE [LARGE SCALE GENOMIC DNA]</scope>
    <source>
        <strain evidence="9 10">1-SAACH-A3</strain>
    </source>
</reference>
<evidence type="ECO:0000256" key="1">
    <source>
        <dbReference type="ARBA" id="ARBA00004651"/>
    </source>
</evidence>
<feature type="transmembrane region" description="Helical" evidence="8">
    <location>
        <begin position="428"/>
        <end position="445"/>
    </location>
</feature>
<comment type="caution">
    <text evidence="9">The sequence shown here is derived from an EMBL/GenBank/DDBJ whole genome shotgun (WGS) entry which is preliminary data.</text>
</comment>
<feature type="transmembrane region" description="Helical" evidence="8">
    <location>
        <begin position="295"/>
        <end position="328"/>
    </location>
</feature>
<dbReference type="InterPro" id="IPR051085">
    <property type="entry name" value="MB_O-acyltransferase"/>
</dbReference>
<dbReference type="Proteomes" id="UP001623558">
    <property type="component" value="Unassembled WGS sequence"/>
</dbReference>
<keyword evidence="4 8" id="KW-0812">Transmembrane</keyword>
<dbReference type="GO" id="GO:0016746">
    <property type="term" value="F:acyltransferase activity"/>
    <property type="evidence" value="ECO:0007669"/>
    <property type="project" value="UniProtKB-KW"/>
</dbReference>
<dbReference type="Pfam" id="PF03062">
    <property type="entry name" value="MBOAT"/>
    <property type="match status" value="1"/>
</dbReference>
<gene>
    <name evidence="9" type="ORF">U0R11_06735</name>
</gene>
<evidence type="ECO:0000256" key="4">
    <source>
        <dbReference type="ARBA" id="ARBA00022692"/>
    </source>
</evidence>
<feature type="transmembrane region" description="Helical" evidence="8">
    <location>
        <begin position="209"/>
        <end position="227"/>
    </location>
</feature>
<evidence type="ECO:0000256" key="5">
    <source>
        <dbReference type="ARBA" id="ARBA00022989"/>
    </source>
</evidence>
<comment type="similarity">
    <text evidence="2 7">Belongs to the membrane-bound acyltransferase family.</text>
</comment>
<dbReference type="InterPro" id="IPR004299">
    <property type="entry name" value="MBOAT_fam"/>
</dbReference>
<sequence length="455" mass="54425">MAQIGLFSSAFFTLLAIIFCFIFRRQAWIALLCSSLLTLGLFMPVSFGVLLVGTTITYFLGNKSQNSSKIGVGIGILLGALVSYKLREIWMDSRSLSLDDFWNEDKPWQIIGLSFFVFNAISYLMDIKRGYIKSTDSIFKLAAYLLYFPTLYAGPLHRFNYLNEQFDQAKITKKSFNNGMRLILWGLFKNFVVAQRLNQLQIELRQSDIGGWWTLLIGFIFFFYLYFSFSSFVDFFQGVSEIFNVRLKDNFHKRVYLSRNRHEFWRGWHITLNEWFRDYFFYWQMKFKFWRDKPYILLLLTYLLIGIWHGITVKFFIWGFLNACWILLEKRWKIPERMEKNNSYKFLEIGYHLLICSLLALVFIFPSLEGLFIRIGKPNFLPMDVFLFQKRNVVIILAMCFMVDQYHRWSKDLRMDAYFESLPSWKRRLLYLPLILSIIFFGVFMKGMDNYYLKF</sequence>
<protein>
    <submittedName>
        <fullName evidence="9">MBOAT family O-acyltransferase</fullName>
        <ecNumber evidence="9">2.3.-.-</ecNumber>
    </submittedName>
</protein>
<dbReference type="PANTHER" id="PTHR13285:SF18">
    <property type="entry name" value="PROTEIN-CYSTEINE N-PALMITOYLTRANSFERASE RASP"/>
    <property type="match status" value="1"/>
</dbReference>
<keyword evidence="6 7" id="KW-0472">Membrane</keyword>
<feature type="transmembrane region" description="Helical" evidence="8">
    <location>
        <begin position="137"/>
        <end position="159"/>
    </location>
</feature>
<keyword evidence="5 8" id="KW-1133">Transmembrane helix</keyword>
<keyword evidence="10" id="KW-1185">Reference proteome</keyword>
<evidence type="ECO:0000256" key="6">
    <source>
        <dbReference type="ARBA" id="ARBA00023136"/>
    </source>
</evidence>
<evidence type="ECO:0000256" key="3">
    <source>
        <dbReference type="ARBA" id="ARBA00022475"/>
    </source>
</evidence>
<dbReference type="InterPro" id="IPR024194">
    <property type="entry name" value="Ac/AlaTfrase_AlgI/DltB"/>
</dbReference>
<dbReference type="PIRSF" id="PIRSF016636">
    <property type="entry name" value="AlgI_DltB"/>
    <property type="match status" value="1"/>
</dbReference>
<dbReference type="EMBL" id="JBEWZH010000004">
    <property type="protein sequence ID" value="MFL0162083.1"/>
    <property type="molecule type" value="Genomic_DNA"/>
</dbReference>
<proteinExistence type="inferred from homology"/>
<name>A0ABW8RTM3_9BACT</name>
<dbReference type="RefSeq" id="WP_406750804.1">
    <property type="nucleotide sequence ID" value="NZ_JBEWZH010000004.1"/>
</dbReference>
<keyword evidence="7 9" id="KW-0808">Transferase</keyword>
<keyword evidence="3 7" id="KW-1003">Cell membrane</keyword>
<dbReference type="PANTHER" id="PTHR13285">
    <property type="entry name" value="ACYLTRANSFERASE"/>
    <property type="match status" value="1"/>
</dbReference>
<feature type="transmembrane region" description="Helical" evidence="8">
    <location>
        <begin position="349"/>
        <end position="368"/>
    </location>
</feature>
<evidence type="ECO:0000313" key="9">
    <source>
        <dbReference type="EMBL" id="MFL0162083.1"/>
    </source>
</evidence>
<evidence type="ECO:0000256" key="2">
    <source>
        <dbReference type="ARBA" id="ARBA00010323"/>
    </source>
</evidence>
<evidence type="ECO:0000256" key="7">
    <source>
        <dbReference type="PIRNR" id="PIRNR016636"/>
    </source>
</evidence>
<keyword evidence="7 9" id="KW-0012">Acyltransferase</keyword>
<organism evidence="9 10">
    <name type="scientific">Aquirufa salirivi</name>
    <dbReference type="NCBI Taxonomy" id="3104729"/>
    <lineage>
        <taxon>Bacteria</taxon>
        <taxon>Pseudomonadati</taxon>
        <taxon>Bacteroidota</taxon>
        <taxon>Cytophagia</taxon>
        <taxon>Cytophagales</taxon>
        <taxon>Flectobacillaceae</taxon>
        <taxon>Aquirufa</taxon>
    </lineage>
</organism>
<feature type="transmembrane region" description="Helical" evidence="8">
    <location>
        <begin position="36"/>
        <end position="58"/>
    </location>
</feature>
<comment type="subcellular location">
    <subcellularLocation>
        <location evidence="1">Cell membrane</location>
        <topology evidence="1">Multi-pass membrane protein</topology>
    </subcellularLocation>
</comment>
<evidence type="ECO:0000256" key="8">
    <source>
        <dbReference type="SAM" id="Phobius"/>
    </source>
</evidence>
<feature type="transmembrane region" description="Helical" evidence="8">
    <location>
        <begin position="107"/>
        <end position="125"/>
    </location>
</feature>
<accession>A0ABW8RTM3</accession>